<organism evidence="3 4">
    <name type="scientific">Pseudodonghicola flavimaris</name>
    <dbReference type="NCBI Taxonomy" id="3050036"/>
    <lineage>
        <taxon>Bacteria</taxon>
        <taxon>Pseudomonadati</taxon>
        <taxon>Pseudomonadota</taxon>
        <taxon>Alphaproteobacteria</taxon>
        <taxon>Rhodobacterales</taxon>
        <taxon>Paracoccaceae</taxon>
        <taxon>Pseudodonghicola</taxon>
    </lineage>
</organism>
<feature type="domain" description="EF-hand" evidence="2">
    <location>
        <begin position="15"/>
        <end position="50"/>
    </location>
</feature>
<dbReference type="Pfam" id="PF13202">
    <property type="entry name" value="EF-hand_5"/>
    <property type="match status" value="2"/>
</dbReference>
<feature type="signal peptide" evidence="1">
    <location>
        <begin position="1"/>
        <end position="23"/>
    </location>
</feature>
<dbReference type="SUPFAM" id="SSF47473">
    <property type="entry name" value="EF-hand"/>
    <property type="match status" value="1"/>
</dbReference>
<name>A0ABT7EVS4_9RHOB</name>
<dbReference type="Proteomes" id="UP001243757">
    <property type="component" value="Unassembled WGS sequence"/>
</dbReference>
<evidence type="ECO:0000256" key="1">
    <source>
        <dbReference type="SAM" id="SignalP"/>
    </source>
</evidence>
<protein>
    <recommendedName>
        <fullName evidence="2">EF-hand domain-containing protein</fullName>
    </recommendedName>
</protein>
<keyword evidence="4" id="KW-1185">Reference proteome</keyword>
<dbReference type="InterPro" id="IPR018247">
    <property type="entry name" value="EF_Hand_1_Ca_BS"/>
</dbReference>
<sequence>MKPNTLTLIAAAAAIAAPGMLWALSEADTDGDGLVDVAELQAVFPDLTETQFEKMDLNADGGLDADEIAAAQLAGQLPSNES</sequence>
<evidence type="ECO:0000313" key="3">
    <source>
        <dbReference type="EMBL" id="MDK3016451.1"/>
    </source>
</evidence>
<dbReference type="InterPro" id="IPR011992">
    <property type="entry name" value="EF-hand-dom_pair"/>
</dbReference>
<feature type="chain" id="PRO_5045448362" description="EF-hand domain-containing protein" evidence="1">
    <location>
        <begin position="24"/>
        <end position="82"/>
    </location>
</feature>
<dbReference type="Gene3D" id="1.10.238.10">
    <property type="entry name" value="EF-hand"/>
    <property type="match status" value="1"/>
</dbReference>
<keyword evidence="1" id="KW-0732">Signal</keyword>
<reference evidence="3 4" key="1">
    <citation type="submission" date="2023-05" db="EMBL/GenBank/DDBJ databases">
        <title>Pseudodonghicola sp. nov.</title>
        <authorList>
            <person name="Huang J."/>
        </authorList>
    </citation>
    <scope>NUCLEOTIDE SEQUENCE [LARGE SCALE GENOMIC DNA]</scope>
    <source>
        <strain evidence="3 4">IC7</strain>
    </source>
</reference>
<comment type="caution">
    <text evidence="3">The sequence shown here is derived from an EMBL/GenBank/DDBJ whole genome shotgun (WGS) entry which is preliminary data.</text>
</comment>
<dbReference type="PROSITE" id="PS00018">
    <property type="entry name" value="EF_HAND_1"/>
    <property type="match status" value="1"/>
</dbReference>
<dbReference type="InterPro" id="IPR002048">
    <property type="entry name" value="EF_hand_dom"/>
</dbReference>
<proteinExistence type="predicted"/>
<gene>
    <name evidence="3" type="ORF">QO033_02115</name>
</gene>
<dbReference type="RefSeq" id="WP_284479263.1">
    <property type="nucleotide sequence ID" value="NZ_JASNJD010000001.1"/>
</dbReference>
<evidence type="ECO:0000313" key="4">
    <source>
        <dbReference type="Proteomes" id="UP001243757"/>
    </source>
</evidence>
<accession>A0ABT7EVS4</accession>
<dbReference type="EMBL" id="JASNJD010000001">
    <property type="protein sequence ID" value="MDK3016451.1"/>
    <property type="molecule type" value="Genomic_DNA"/>
</dbReference>
<evidence type="ECO:0000259" key="2">
    <source>
        <dbReference type="PROSITE" id="PS50222"/>
    </source>
</evidence>
<dbReference type="PROSITE" id="PS50222">
    <property type="entry name" value="EF_HAND_2"/>
    <property type="match status" value="1"/>
</dbReference>